<dbReference type="Proteomes" id="UP000296216">
    <property type="component" value="Chromosome"/>
</dbReference>
<dbReference type="InterPro" id="IPR055948">
    <property type="entry name" value="DUF7526"/>
</dbReference>
<accession>A0A4D6GYQ3</accession>
<dbReference type="Proteomes" id="UP000323075">
    <property type="component" value="Unassembled WGS sequence"/>
</dbReference>
<dbReference type="EMBL" id="CP038631">
    <property type="protein sequence ID" value="QCC45802.1"/>
    <property type="molecule type" value="Genomic_DNA"/>
</dbReference>
<reference evidence="3 5" key="2">
    <citation type="submission" date="2019-07" db="EMBL/GenBank/DDBJ databases">
        <title>Genomic Encyclopedia of Archaeal and Bacterial Type Strains, Phase II (KMG-II): from individual species to whole genera.</title>
        <authorList>
            <person name="Goeker M."/>
        </authorList>
    </citation>
    <scope>NUCLEOTIDE SEQUENCE [LARGE SCALE GENOMIC DNA]</scope>
    <source>
        <strain evidence="3 5">DSM 3754</strain>
    </source>
</reference>
<proteinExistence type="predicted"/>
<feature type="region of interest" description="Disordered" evidence="1">
    <location>
        <begin position="100"/>
        <end position="131"/>
    </location>
</feature>
<evidence type="ECO:0000313" key="5">
    <source>
        <dbReference type="Proteomes" id="UP000323075"/>
    </source>
</evidence>
<evidence type="ECO:0000313" key="3">
    <source>
        <dbReference type="EMBL" id="TYO82060.1"/>
    </source>
</evidence>
<dbReference type="Pfam" id="PF24370">
    <property type="entry name" value="DUF7526"/>
    <property type="match status" value="1"/>
</dbReference>
<organism evidence="2 4">
    <name type="scientific">Halobacterium salinarum (strain ATCC 33171 / DSM 3754 / JCM 8978 / NBRC 102687 / NCIMB 764 / 91-R6)</name>
    <dbReference type="NCBI Taxonomy" id="2597657"/>
    <lineage>
        <taxon>Archaea</taxon>
        <taxon>Methanobacteriati</taxon>
        <taxon>Methanobacteriota</taxon>
        <taxon>Stenosarchaea group</taxon>
        <taxon>Halobacteria</taxon>
        <taxon>Halobacteriales</taxon>
        <taxon>Halobacteriaceae</taxon>
        <taxon>Halobacterium</taxon>
    </lineage>
</organism>
<name>A0A4D6GYQ3_HALS9</name>
<reference evidence="2 4" key="1">
    <citation type="journal article" date="2019" name="Microbiol. Resour. Announc.">
        <title>The Genome Sequence of the Halobacterium salinarum Type Strain Is Closely Related to That of Laboratory Strains NRC-1 and R1.</title>
        <authorList>
            <person name="Pfeiffer F."/>
            <person name="Marchfelder A."/>
            <person name="Habermann B."/>
            <person name="Dyall-Smith M.L."/>
        </authorList>
    </citation>
    <scope>NUCLEOTIDE SEQUENCE [LARGE SCALE GENOMIC DNA]</scope>
    <source>
        <strain evidence="2">91-R6</strain>
        <strain evidence="4">ATCC 33171 / DSM 3754 / JCM 8978 / NBRC 102687 / NCIMB 764 / 91-R6</strain>
    </source>
</reference>
<evidence type="ECO:0000313" key="4">
    <source>
        <dbReference type="Proteomes" id="UP000296216"/>
    </source>
</evidence>
<dbReference type="RefSeq" id="WP_244288996.1">
    <property type="nucleotide sequence ID" value="NZ_VRYN01000001.1"/>
</dbReference>
<evidence type="ECO:0000313" key="2">
    <source>
        <dbReference type="EMBL" id="QCC45802.1"/>
    </source>
</evidence>
<reference evidence="2" key="3">
    <citation type="journal article" name="MicrobiologyOpen">
        <title>Whole-genome comparison between the type strain of Halobacterium salinarum (DSM 3754(T)) and the laboratory strains R1 and NRC-1.</title>
        <authorList>
            <person name="Pfeiffer F."/>
            <person name="Losensky G."/>
            <person name="Marchfelder A."/>
            <person name="Habermann B."/>
            <person name="Dyall-Smith M."/>
        </authorList>
    </citation>
    <scope>NUCLEOTIDE SEQUENCE</scope>
    <source>
        <strain evidence="2">91-R6</strain>
    </source>
</reference>
<protein>
    <submittedName>
        <fullName evidence="2">Uncharacterized protein</fullName>
    </submittedName>
</protein>
<dbReference type="EMBL" id="VRYN01000001">
    <property type="protein sequence ID" value="TYO82060.1"/>
    <property type="molecule type" value="Genomic_DNA"/>
</dbReference>
<gene>
    <name evidence="3" type="ORF">APQ99_00578</name>
    <name evidence="2" type="ORF">HBSAL_10800</name>
</gene>
<sequence length="131" mass="14121">MPETLTASVIHALPPEEHADADLEPALESLAADRYILVCRKGGTPTRIQRLLAFLRRDPIEAITVVADDAVPEDDEFTTQVTATELAGVYVVTDDGRAHLEGEYDASSGQSVRDEGEDPSDEQAERSTNGA</sequence>
<dbReference type="GeneID" id="39855992"/>
<evidence type="ECO:0000256" key="1">
    <source>
        <dbReference type="SAM" id="MobiDB-lite"/>
    </source>
</evidence>
<dbReference type="AlphaFoldDB" id="A0A4D6GYQ3"/>